<sequence length="249" mass="28157">MNLQYFLAFLCGIAIFTSCDSRTDAEKIVDKAIEAHGGSAFSSSKIEFDFRDIHYTILKTSDRFEYIREFSDSTGNVKDLLNNEGFARTVNGAKIDTLSEEWIGKYSRSVNSVAYFAFLPYGLNDPSVFKKSLGETEINGEKYDLIKVTFAEEGGGEDFDDEFLYWIGTEDSIVDYMAYSYHTDGGGVRMREVSGVNEVGGIRFQNYLNLKPVDESEPVEKMQELYESGDLELLSEINLENIRVEPLNN</sequence>
<accession>A0A1I7BIH0</accession>
<proteinExistence type="predicted"/>
<dbReference type="Proteomes" id="UP000199673">
    <property type="component" value="Unassembled WGS sequence"/>
</dbReference>
<dbReference type="OrthoDB" id="982433at2"/>
<dbReference type="InterPro" id="IPR045444">
    <property type="entry name" value="DUF6503"/>
</dbReference>
<dbReference type="AlphaFoldDB" id="A0A1I7BIH0"/>
<dbReference type="STRING" id="305507.SAMN04489724_2453"/>
<name>A0A1I7BIH0_9BACT</name>
<gene>
    <name evidence="1" type="ORF">SAMN04489724_2453</name>
</gene>
<evidence type="ECO:0008006" key="3">
    <source>
        <dbReference type="Google" id="ProtNLM"/>
    </source>
</evidence>
<evidence type="ECO:0000313" key="2">
    <source>
        <dbReference type="Proteomes" id="UP000199673"/>
    </source>
</evidence>
<reference evidence="2" key="1">
    <citation type="submission" date="2016-10" db="EMBL/GenBank/DDBJ databases">
        <authorList>
            <person name="Varghese N."/>
            <person name="Submissions S."/>
        </authorList>
    </citation>
    <scope>NUCLEOTIDE SEQUENCE [LARGE SCALE GENOMIC DNA]</scope>
    <source>
        <strain evidence="2">DSM 23445</strain>
    </source>
</reference>
<evidence type="ECO:0000313" key="1">
    <source>
        <dbReference type="EMBL" id="SFT86953.1"/>
    </source>
</evidence>
<organism evidence="1 2">
    <name type="scientific">Algoriphagus locisalis</name>
    <dbReference type="NCBI Taxonomy" id="305507"/>
    <lineage>
        <taxon>Bacteria</taxon>
        <taxon>Pseudomonadati</taxon>
        <taxon>Bacteroidota</taxon>
        <taxon>Cytophagia</taxon>
        <taxon>Cytophagales</taxon>
        <taxon>Cyclobacteriaceae</taxon>
        <taxon>Algoriphagus</taxon>
    </lineage>
</organism>
<dbReference type="EMBL" id="FPBF01000003">
    <property type="protein sequence ID" value="SFT86953.1"/>
    <property type="molecule type" value="Genomic_DNA"/>
</dbReference>
<dbReference type="Pfam" id="PF20113">
    <property type="entry name" value="DUF6503"/>
    <property type="match status" value="1"/>
</dbReference>
<keyword evidence="2" id="KW-1185">Reference proteome</keyword>
<protein>
    <recommendedName>
        <fullName evidence="3">Deoxyribose-phosphate aldolase</fullName>
    </recommendedName>
</protein>
<dbReference type="RefSeq" id="WP_091693320.1">
    <property type="nucleotide sequence ID" value="NZ_FPBF01000003.1"/>
</dbReference>